<dbReference type="EMBL" id="SNZE01000006">
    <property type="protein sequence ID" value="TDR31996.1"/>
    <property type="molecule type" value="Genomic_DNA"/>
</dbReference>
<dbReference type="Proteomes" id="UP000294480">
    <property type="component" value="Unassembled WGS sequence"/>
</dbReference>
<evidence type="ECO:0000313" key="4">
    <source>
        <dbReference type="Proteomes" id="UP000294480"/>
    </source>
</evidence>
<name>A0A4R6Y998_9BURK</name>
<keyword evidence="4" id="KW-1185">Reference proteome</keyword>
<evidence type="ECO:0000256" key="1">
    <source>
        <dbReference type="SAM" id="MobiDB-lite"/>
    </source>
</evidence>
<organism evidence="3 4">
    <name type="scientific">Hydromonas duriensis</name>
    <dbReference type="NCBI Taxonomy" id="1527608"/>
    <lineage>
        <taxon>Bacteria</taxon>
        <taxon>Pseudomonadati</taxon>
        <taxon>Pseudomonadota</taxon>
        <taxon>Betaproteobacteria</taxon>
        <taxon>Burkholderiales</taxon>
        <taxon>Burkholderiaceae</taxon>
        <taxon>Hydromonas</taxon>
    </lineage>
</organism>
<comment type="caution">
    <text evidence="3">The sequence shown here is derived from an EMBL/GenBank/DDBJ whole genome shotgun (WGS) entry which is preliminary data.</text>
</comment>
<proteinExistence type="predicted"/>
<feature type="compositionally biased region" description="Polar residues" evidence="1">
    <location>
        <begin position="211"/>
        <end position="222"/>
    </location>
</feature>
<evidence type="ECO:0000259" key="2">
    <source>
        <dbReference type="Pfam" id="PF18753"/>
    </source>
</evidence>
<dbReference type="AlphaFoldDB" id="A0A4R6Y998"/>
<dbReference type="RefSeq" id="WP_162845150.1">
    <property type="nucleotide sequence ID" value="NZ_SNZE01000006.1"/>
</dbReference>
<accession>A0A4R6Y998</accession>
<protein>
    <recommendedName>
        <fullName evidence="2">Nucleotide modification associated domain-containing protein</fullName>
    </recommendedName>
</protein>
<feature type="region of interest" description="Disordered" evidence="1">
    <location>
        <begin position="196"/>
        <end position="229"/>
    </location>
</feature>
<dbReference type="Pfam" id="PF18753">
    <property type="entry name" value="Nmad2"/>
    <property type="match status" value="1"/>
</dbReference>
<dbReference type="InterPro" id="IPR041180">
    <property type="entry name" value="Nmad2"/>
</dbReference>
<evidence type="ECO:0000313" key="3">
    <source>
        <dbReference type="EMBL" id="TDR31996.1"/>
    </source>
</evidence>
<feature type="domain" description="Nucleotide modification associated" evidence="2">
    <location>
        <begin position="10"/>
        <end position="189"/>
    </location>
</feature>
<gene>
    <name evidence="3" type="ORF">DFR44_10659</name>
</gene>
<sequence>MKLFENEDSRLFSYVVKDDFGCAPNPYNGYCTLAICKPAIRRIAKKGDVVVGLDCKSSGNKRRIVYCMIIDDVLTWSEYINKCKTELPFNNRIPKNNRDTGDCIWIDIADDKTKRALPSLSGHNGDADFASDIERGKNVLISQRFWYFGTGNEYKVVLPDDIDIIPARNHRSKTNHGFRDKFEDFIVKKMDELKISGYGKHGNPKPPPTHKANQNSCTQCQSKPKKTRC</sequence>
<reference evidence="3 4" key="1">
    <citation type="submission" date="2019-03" db="EMBL/GenBank/DDBJ databases">
        <title>Genomic Encyclopedia of Type Strains, Phase IV (KMG-IV): sequencing the most valuable type-strain genomes for metagenomic binning, comparative biology and taxonomic classification.</title>
        <authorList>
            <person name="Goeker M."/>
        </authorList>
    </citation>
    <scope>NUCLEOTIDE SEQUENCE [LARGE SCALE GENOMIC DNA]</scope>
    <source>
        <strain evidence="3 4">DSM 102852</strain>
    </source>
</reference>